<dbReference type="PANTHER" id="PTHR30419:SF8">
    <property type="entry name" value="NITROGEN ASSIMILATION TRANSCRIPTIONAL ACTIVATOR-RELATED"/>
    <property type="match status" value="1"/>
</dbReference>
<dbReference type="EMBL" id="LQBP01000001">
    <property type="protein sequence ID" value="KUJ82323.1"/>
    <property type="molecule type" value="Genomic_DNA"/>
</dbReference>
<dbReference type="GO" id="GO:0005829">
    <property type="term" value="C:cytosol"/>
    <property type="evidence" value="ECO:0007669"/>
    <property type="project" value="TreeGrafter"/>
</dbReference>
<dbReference type="CDD" id="cd05466">
    <property type="entry name" value="PBP2_LTTR_substrate"/>
    <property type="match status" value="1"/>
</dbReference>
<comment type="similarity">
    <text evidence="1">Belongs to the LysR transcriptional regulatory family.</text>
</comment>
<evidence type="ECO:0000256" key="4">
    <source>
        <dbReference type="ARBA" id="ARBA00023163"/>
    </source>
</evidence>
<keyword evidence="3" id="KW-0238">DNA-binding</keyword>
<accession>A0A0X3U2L3</accession>
<evidence type="ECO:0000259" key="5">
    <source>
        <dbReference type="PROSITE" id="PS50931"/>
    </source>
</evidence>
<dbReference type="GO" id="GO:0003677">
    <property type="term" value="F:DNA binding"/>
    <property type="evidence" value="ECO:0007669"/>
    <property type="project" value="UniProtKB-KW"/>
</dbReference>
<dbReference type="Proteomes" id="UP000053690">
    <property type="component" value="Unassembled WGS sequence"/>
</dbReference>
<dbReference type="STRING" id="1685378.AVO44_03445"/>
<dbReference type="InterPro" id="IPR036388">
    <property type="entry name" value="WH-like_DNA-bd_sf"/>
</dbReference>
<keyword evidence="2" id="KW-0805">Transcription regulation</keyword>
<dbReference type="Pfam" id="PF03466">
    <property type="entry name" value="LysR_substrate"/>
    <property type="match status" value="1"/>
</dbReference>
<dbReference type="InterPro" id="IPR005119">
    <property type="entry name" value="LysR_subst-bd"/>
</dbReference>
<dbReference type="Pfam" id="PF00126">
    <property type="entry name" value="HTH_1"/>
    <property type="match status" value="1"/>
</dbReference>
<dbReference type="SUPFAM" id="SSF53850">
    <property type="entry name" value="Periplasmic binding protein-like II"/>
    <property type="match status" value="1"/>
</dbReference>
<protein>
    <submittedName>
        <fullName evidence="6">LysR family transcriptional regulator</fullName>
    </submittedName>
</protein>
<dbReference type="Gene3D" id="3.40.190.290">
    <property type="match status" value="1"/>
</dbReference>
<dbReference type="PANTHER" id="PTHR30419">
    <property type="entry name" value="HTH-TYPE TRANSCRIPTIONAL REGULATOR YBHD"/>
    <property type="match status" value="1"/>
</dbReference>
<dbReference type="Gene3D" id="1.10.10.10">
    <property type="entry name" value="Winged helix-like DNA-binding domain superfamily/Winged helix DNA-binding domain"/>
    <property type="match status" value="1"/>
</dbReference>
<dbReference type="OrthoDB" id="9803030at2"/>
<keyword evidence="4" id="KW-0804">Transcription</keyword>
<evidence type="ECO:0000256" key="3">
    <source>
        <dbReference type="ARBA" id="ARBA00023125"/>
    </source>
</evidence>
<dbReference type="InterPro" id="IPR036390">
    <property type="entry name" value="WH_DNA-bd_sf"/>
</dbReference>
<keyword evidence="7" id="KW-1185">Reference proteome</keyword>
<dbReference type="InterPro" id="IPR000847">
    <property type="entry name" value="LysR_HTH_N"/>
</dbReference>
<evidence type="ECO:0000256" key="2">
    <source>
        <dbReference type="ARBA" id="ARBA00023015"/>
    </source>
</evidence>
<dbReference type="AlphaFoldDB" id="A0A0X3U2L3"/>
<evidence type="ECO:0000313" key="7">
    <source>
        <dbReference type="Proteomes" id="UP000053690"/>
    </source>
</evidence>
<reference evidence="7" key="1">
    <citation type="submission" date="2015-12" db="EMBL/GenBank/DDBJ databases">
        <authorList>
            <person name="Zhang G."/>
            <person name="Stingl U."/>
        </authorList>
    </citation>
    <scope>NUCLEOTIDE SEQUENCE [LARGE SCALE GENOMIC DNA]</scope>
    <source>
        <strain evidence="7">ZGT108</strain>
    </source>
</reference>
<feature type="domain" description="HTH lysR-type" evidence="5">
    <location>
        <begin position="3"/>
        <end position="60"/>
    </location>
</feature>
<dbReference type="GO" id="GO:0003700">
    <property type="term" value="F:DNA-binding transcription factor activity"/>
    <property type="evidence" value="ECO:0007669"/>
    <property type="project" value="InterPro"/>
</dbReference>
<dbReference type="InterPro" id="IPR050950">
    <property type="entry name" value="HTH-type_LysR_regulators"/>
</dbReference>
<gene>
    <name evidence="6" type="ORF">AVO44_03445</name>
</gene>
<dbReference type="PROSITE" id="PS50931">
    <property type="entry name" value="HTH_LYSR"/>
    <property type="match status" value="1"/>
</dbReference>
<comment type="caution">
    <text evidence="6">The sequence shown here is derived from an EMBL/GenBank/DDBJ whole genome shotgun (WGS) entry which is preliminary data.</text>
</comment>
<dbReference type="RefSeq" id="WP_068332495.1">
    <property type="nucleotide sequence ID" value="NZ_LQBP01000001.1"/>
</dbReference>
<name>A0A0X3U2L3_9RHOB</name>
<dbReference type="SUPFAM" id="SSF46785">
    <property type="entry name" value="Winged helix' DNA-binding domain"/>
    <property type="match status" value="1"/>
</dbReference>
<sequence length="308" mass="33946">MKLDPRHLEILAAIVESGGLTEGAALLGKSQPSVSRSVSLLEDRVGEPLFLAARRPLQPTELGLALAQEGKRILEAGRHASWLVDEHRQGLSGAVRVAGTPIFMDGVISSVIAEFQAEHPNIRIDQSYGYPAELLSKISSETLDVAILPIRPADLSEEYEFRQILPGRNVIACRVGHPLARKTEVKLEDITEYSWIAPPANSPLFRDLRNTLDGIGVRELKISFTGGSLSAVVNVLAGSDSLTVLPFSVVFMMQRQNMMTSLPIKIGDPDRHLGCVMRRDRRMSATSNRFLAFVERKFELLDRLICKA</sequence>
<organism evidence="6 7">
    <name type="scientific">Ruegeria profundi</name>
    <dbReference type="NCBI Taxonomy" id="1685378"/>
    <lineage>
        <taxon>Bacteria</taxon>
        <taxon>Pseudomonadati</taxon>
        <taxon>Pseudomonadota</taxon>
        <taxon>Alphaproteobacteria</taxon>
        <taxon>Rhodobacterales</taxon>
        <taxon>Roseobacteraceae</taxon>
        <taxon>Ruegeria</taxon>
    </lineage>
</organism>
<proteinExistence type="inferred from homology"/>
<evidence type="ECO:0000313" key="6">
    <source>
        <dbReference type="EMBL" id="KUJ82323.1"/>
    </source>
</evidence>
<evidence type="ECO:0000256" key="1">
    <source>
        <dbReference type="ARBA" id="ARBA00009437"/>
    </source>
</evidence>